<dbReference type="EMBL" id="JAGYPE020000016">
    <property type="protein sequence ID" value="MCH6266069.1"/>
    <property type="molecule type" value="Genomic_DNA"/>
</dbReference>
<sequence>MNNDDKRFAPVSNPEDIEVENMLRNYFQKEISEYPDFAKMAERAMAEGDTLKTESTIKAKVWYLTAKRTILTASVLVLILGLLKFSFYAMPRWEAFAYAAVRSVPFAEHLISKQDVGLLREAKKGNIQAQELSATVDGFRIDIVGTYADSNRTVIFFQLNPPPGDSGGWMPEGIKLVDQFGMSRYKSYSVSMDADANKGMIEFPAAPAWQRVLGVRFHLEIGALNWTTADFSKDKVGPWTMEWVQEWQDAKKTIHPAAVVSNEEVEIKLKKVTLTPSSTKLDYTAEFKKSVAHENLVMYIEKASDGTRYEFLSAGFRTSGFSRAGTGDILFPPLEGAGEYRFVIKWIDGIAGKWVLPFTIPK</sequence>
<keyword evidence="1" id="KW-0472">Membrane</keyword>
<feature type="transmembrane region" description="Helical" evidence="1">
    <location>
        <begin position="70"/>
        <end position="90"/>
    </location>
</feature>
<evidence type="ECO:0000313" key="3">
    <source>
        <dbReference type="EMBL" id="MCH6266069.1"/>
    </source>
</evidence>
<reference evidence="2" key="1">
    <citation type="submission" date="2021-05" db="EMBL/GenBank/DDBJ databases">
        <title>Novel Bacillus species.</title>
        <authorList>
            <person name="Liu G."/>
        </authorList>
    </citation>
    <scope>NUCLEOTIDE SEQUENCE</scope>
    <source>
        <strain evidence="2 4">FJAT-50051</strain>
    </source>
</reference>
<evidence type="ECO:0000313" key="2">
    <source>
        <dbReference type="EMBL" id="MBS4187756.1"/>
    </source>
</evidence>
<proteinExistence type="predicted"/>
<dbReference type="AlphaFoldDB" id="A0A942TA32"/>
<dbReference type="RefSeq" id="WP_213147580.1">
    <property type="nucleotide sequence ID" value="NZ_JAGYPE020000016.1"/>
</dbReference>
<dbReference type="Proteomes" id="UP000677265">
    <property type="component" value="Unassembled WGS sequence"/>
</dbReference>
<gene>
    <name evidence="3" type="ORF">KHB02_011100</name>
    <name evidence="2" type="ORF">KHB02_40995</name>
</gene>
<dbReference type="EMBL" id="JAGYPE010000009">
    <property type="protein sequence ID" value="MBS4187756.1"/>
    <property type="molecule type" value="Genomic_DNA"/>
</dbReference>
<accession>A0A942TA32</accession>
<comment type="caution">
    <text evidence="2">The sequence shown here is derived from an EMBL/GenBank/DDBJ whole genome shotgun (WGS) entry which is preliminary data.</text>
</comment>
<organism evidence="2">
    <name type="scientific">Neobacillus citreus</name>
    <dbReference type="NCBI Taxonomy" id="2833578"/>
    <lineage>
        <taxon>Bacteria</taxon>
        <taxon>Bacillati</taxon>
        <taxon>Bacillota</taxon>
        <taxon>Bacilli</taxon>
        <taxon>Bacillales</taxon>
        <taxon>Bacillaceae</taxon>
        <taxon>Neobacillus</taxon>
    </lineage>
</organism>
<keyword evidence="4" id="KW-1185">Reference proteome</keyword>
<evidence type="ECO:0000256" key="1">
    <source>
        <dbReference type="SAM" id="Phobius"/>
    </source>
</evidence>
<keyword evidence="1" id="KW-1133">Transmembrane helix</keyword>
<protein>
    <submittedName>
        <fullName evidence="3">DUF4179 domain-containing protein</fullName>
    </submittedName>
</protein>
<keyword evidence="1" id="KW-0812">Transmembrane</keyword>
<evidence type="ECO:0000313" key="4">
    <source>
        <dbReference type="Proteomes" id="UP000677265"/>
    </source>
</evidence>
<name>A0A942TA32_9BACI</name>